<dbReference type="SFLD" id="SFLDG01384">
    <property type="entry name" value="thioether_bond_formation_requi"/>
    <property type="match status" value="1"/>
</dbReference>
<name>A0A8D5A1P7_9FIRM</name>
<keyword evidence="6" id="KW-0411">Iron-sulfur</keyword>
<evidence type="ECO:0000313" key="9">
    <source>
        <dbReference type="Proteomes" id="UP000320585"/>
    </source>
</evidence>
<dbReference type="InterPro" id="IPR007197">
    <property type="entry name" value="rSAM"/>
</dbReference>
<keyword evidence="9" id="KW-1185">Reference proteome</keyword>
<dbReference type="InterPro" id="IPR047602">
    <property type="entry name" value="SPASM_CteB-like"/>
</dbReference>
<dbReference type="SUPFAM" id="SSF102114">
    <property type="entry name" value="Radical SAM enzymes"/>
    <property type="match status" value="1"/>
</dbReference>
<gene>
    <name evidence="8" type="ORF">Dia5BBH33_06310</name>
</gene>
<evidence type="ECO:0000256" key="1">
    <source>
        <dbReference type="ARBA" id="ARBA00001966"/>
    </source>
</evidence>
<sequence length="480" mass="55445">MDYNVKPMIHRFRQNNMNIVMDVNSGIVHVADDVTYKVLEYYNGTNRQMVLANMGSEYEESELNEVMDDLDELIKKEVLFAPMDPNYKMAIEDRPIIKALCINIAHDCNLRCKYCFAGQGGYGQWRMLMSFDVARRAVDFLIAHSGPREHCELDFFGGEPLMNWHVVQQTVDYVHNQEKKHHKKIKMSLTTNGMLLDEEKTKYLTDNHISLILSLDGRKEMHDRMRPDVNNEGTYDQIVKNLQYCIAHRNGEEYYVRGTFTRHNLDFTTDVEDMLDHGFPAVSMEPVVGDDSAKYSIKESDLPRVKEEYDRLAQLFIQREEEGRPFFFFHFNMDLWKGPCLPKRLRGCGAGHEYLAVVPNGDIYPCHQFVGREGYVVGNVYEGLKNMKMMHDFRMNHVFSKPECVDCWAKFFCSGGCHANNEAYAGDIHKPYQITCEIQKKRVECAMMIQAYNSLRKPKVMAQPGTRAAKAAAAALRKEG</sequence>
<keyword evidence="2" id="KW-0004">4Fe-4S</keyword>
<dbReference type="PROSITE" id="PS51918">
    <property type="entry name" value="RADICAL_SAM"/>
    <property type="match status" value="1"/>
</dbReference>
<dbReference type="NCBIfam" id="TIGR04085">
    <property type="entry name" value="rSAM_more_4Fe4S"/>
    <property type="match status" value="1"/>
</dbReference>
<dbReference type="PROSITE" id="PS01305">
    <property type="entry name" value="MOAA_NIFB_PQQE"/>
    <property type="match status" value="1"/>
</dbReference>
<dbReference type="SFLD" id="SFLDS00029">
    <property type="entry name" value="Radical_SAM"/>
    <property type="match status" value="1"/>
</dbReference>
<dbReference type="SFLD" id="SFLDG01386">
    <property type="entry name" value="main_SPASM_domain-containing"/>
    <property type="match status" value="1"/>
</dbReference>
<dbReference type="GO" id="GO:0051539">
    <property type="term" value="F:4 iron, 4 sulfur cluster binding"/>
    <property type="evidence" value="ECO:0007669"/>
    <property type="project" value="UniProtKB-KW"/>
</dbReference>
<dbReference type="InterPro" id="IPR023885">
    <property type="entry name" value="4Fe4S-binding_SPASM_dom"/>
</dbReference>
<dbReference type="CDD" id="cd21124">
    <property type="entry name" value="SPASM_CteB-like"/>
    <property type="match status" value="1"/>
</dbReference>
<evidence type="ECO:0000256" key="6">
    <source>
        <dbReference type="ARBA" id="ARBA00023014"/>
    </source>
</evidence>
<dbReference type="InterPro" id="IPR023867">
    <property type="entry name" value="Sulphatase_maturase_rSAM"/>
</dbReference>
<dbReference type="InterPro" id="IPR024025">
    <property type="entry name" value="SCIFF_rSAM_maturase"/>
</dbReference>
<dbReference type="InterPro" id="IPR013785">
    <property type="entry name" value="Aldolase_TIM"/>
</dbReference>
<evidence type="ECO:0000259" key="7">
    <source>
        <dbReference type="PROSITE" id="PS51918"/>
    </source>
</evidence>
<proteinExistence type="predicted"/>
<dbReference type="RefSeq" id="WP_143332371.1">
    <property type="nucleotide sequence ID" value="NZ_AP019697.1"/>
</dbReference>
<protein>
    <submittedName>
        <fullName evidence="8">Thioether cross-link-forming SCIFF peptide maturase</fullName>
    </submittedName>
</protein>
<keyword evidence="5" id="KW-0408">Iron</keyword>
<dbReference type="InterPro" id="IPR058240">
    <property type="entry name" value="rSAM_sf"/>
</dbReference>
<dbReference type="Proteomes" id="UP000320585">
    <property type="component" value="Chromosome"/>
</dbReference>
<evidence type="ECO:0000256" key="5">
    <source>
        <dbReference type="ARBA" id="ARBA00023004"/>
    </source>
</evidence>
<dbReference type="Pfam" id="PF13186">
    <property type="entry name" value="SPASM"/>
    <property type="match status" value="1"/>
</dbReference>
<dbReference type="OrthoDB" id="9808591at2"/>
<evidence type="ECO:0000256" key="4">
    <source>
        <dbReference type="ARBA" id="ARBA00022723"/>
    </source>
</evidence>
<evidence type="ECO:0000313" key="8">
    <source>
        <dbReference type="EMBL" id="BBK24696.1"/>
    </source>
</evidence>
<reference evidence="9" key="1">
    <citation type="submission" date="2019-05" db="EMBL/GenBank/DDBJ databases">
        <title>Complete genome sequencing of Dialister sp. strain 5BBH33.</title>
        <authorList>
            <person name="Sakamoto M."/>
            <person name="Murakami T."/>
            <person name="Mori H."/>
        </authorList>
    </citation>
    <scope>NUCLEOTIDE SEQUENCE [LARGE SCALE GENOMIC DNA]</scope>
    <source>
        <strain evidence="9">5BBH33</strain>
    </source>
</reference>
<keyword evidence="4" id="KW-0479">Metal-binding</keyword>
<dbReference type="KEGG" id="dho:Dia5BBH33_06310"/>
<feature type="domain" description="Radical SAM core" evidence="7">
    <location>
        <begin position="94"/>
        <end position="322"/>
    </location>
</feature>
<dbReference type="Pfam" id="PF04055">
    <property type="entry name" value="Radical_SAM"/>
    <property type="match status" value="1"/>
</dbReference>
<dbReference type="GO" id="GO:0046872">
    <property type="term" value="F:metal ion binding"/>
    <property type="evidence" value="ECO:0007669"/>
    <property type="project" value="UniProtKB-KW"/>
</dbReference>
<dbReference type="SFLD" id="SFLDG01067">
    <property type="entry name" value="SPASM/twitch_domain_containing"/>
    <property type="match status" value="1"/>
</dbReference>
<dbReference type="PANTHER" id="PTHR43273:SF8">
    <property type="entry name" value="RADICAL SAM DOMAIN PROTEIN"/>
    <property type="match status" value="1"/>
</dbReference>
<organism evidence="8 9">
    <name type="scientific">Dialister hominis</name>
    <dbReference type="NCBI Taxonomy" id="2582419"/>
    <lineage>
        <taxon>Bacteria</taxon>
        <taxon>Bacillati</taxon>
        <taxon>Bacillota</taxon>
        <taxon>Negativicutes</taxon>
        <taxon>Veillonellales</taxon>
        <taxon>Veillonellaceae</taxon>
        <taxon>Dialister</taxon>
    </lineage>
</organism>
<dbReference type="Gene3D" id="3.20.20.70">
    <property type="entry name" value="Aldolase class I"/>
    <property type="match status" value="1"/>
</dbReference>
<dbReference type="GeneID" id="92715850"/>
<evidence type="ECO:0000256" key="2">
    <source>
        <dbReference type="ARBA" id="ARBA00022485"/>
    </source>
</evidence>
<comment type="cofactor">
    <cofactor evidence="1">
        <name>[4Fe-4S] cluster</name>
        <dbReference type="ChEBI" id="CHEBI:49883"/>
    </cofactor>
</comment>
<dbReference type="AlphaFoldDB" id="A0A8D5A1P7"/>
<dbReference type="GO" id="GO:0016491">
    <property type="term" value="F:oxidoreductase activity"/>
    <property type="evidence" value="ECO:0007669"/>
    <property type="project" value="InterPro"/>
</dbReference>
<accession>A0A8D5A1P7</accession>
<keyword evidence="3" id="KW-0949">S-adenosyl-L-methionine</keyword>
<dbReference type="CDD" id="cd01335">
    <property type="entry name" value="Radical_SAM"/>
    <property type="match status" value="1"/>
</dbReference>
<dbReference type="EMBL" id="AP019697">
    <property type="protein sequence ID" value="BBK24696.1"/>
    <property type="molecule type" value="Genomic_DNA"/>
</dbReference>
<dbReference type="NCBIfam" id="TIGR03974">
    <property type="entry name" value="rSAM_six_Cys"/>
    <property type="match status" value="1"/>
</dbReference>
<dbReference type="PANTHER" id="PTHR43273">
    <property type="entry name" value="ANAEROBIC SULFATASE-MATURATING ENZYME HOMOLOG ASLB-RELATED"/>
    <property type="match status" value="1"/>
</dbReference>
<evidence type="ECO:0000256" key="3">
    <source>
        <dbReference type="ARBA" id="ARBA00022691"/>
    </source>
</evidence>
<dbReference type="InterPro" id="IPR000385">
    <property type="entry name" value="MoaA_NifB_PqqE_Fe-S-bd_CS"/>
</dbReference>